<protein>
    <submittedName>
        <fullName evidence="1">Uncharacterized protein</fullName>
    </submittedName>
</protein>
<comment type="caution">
    <text evidence="1">The sequence shown here is derived from an EMBL/GenBank/DDBJ whole genome shotgun (WGS) entry which is preliminary data.</text>
</comment>
<evidence type="ECO:0000313" key="2">
    <source>
        <dbReference type="Proteomes" id="UP000245080"/>
    </source>
</evidence>
<evidence type="ECO:0000313" key="1">
    <source>
        <dbReference type="EMBL" id="PWG00304.1"/>
    </source>
</evidence>
<dbReference type="Proteomes" id="UP000245080">
    <property type="component" value="Unassembled WGS sequence"/>
</dbReference>
<gene>
    <name evidence="1" type="ORF">DCM90_05070</name>
</gene>
<organism evidence="1 2">
    <name type="scientific">Levilactobacillus bambusae</name>
    <dbReference type="NCBI Taxonomy" id="2024736"/>
    <lineage>
        <taxon>Bacteria</taxon>
        <taxon>Bacillati</taxon>
        <taxon>Bacillota</taxon>
        <taxon>Bacilli</taxon>
        <taxon>Lactobacillales</taxon>
        <taxon>Lactobacillaceae</taxon>
        <taxon>Levilactobacillus</taxon>
    </lineage>
</organism>
<name>A0A2V1MZ62_9LACO</name>
<sequence length="26" mass="3124">MQSLFTRIRLEIASKRIRIIDLSSIY</sequence>
<keyword evidence="2" id="KW-1185">Reference proteome</keyword>
<accession>A0A2V1MZ62</accession>
<proteinExistence type="predicted"/>
<dbReference type="AlphaFoldDB" id="A0A2V1MZ62"/>
<reference evidence="1 2" key="1">
    <citation type="journal article" date="2018" name="Int. J. Syst. Evol. Microbiol.">
        <title>Lactobacillus bambusae sp. nov., isolated from a traditional fermented Ma-bamboo shoots of Taiwan.</title>
        <authorList>
            <person name="Wang L.-T."/>
        </authorList>
    </citation>
    <scope>NUCLEOTIDE SEQUENCE [LARGE SCALE GENOMIC DNA]</scope>
    <source>
        <strain evidence="1 2">BS-W1</strain>
    </source>
</reference>
<dbReference type="EMBL" id="QCXQ01000002">
    <property type="protein sequence ID" value="PWG00304.1"/>
    <property type="molecule type" value="Genomic_DNA"/>
</dbReference>